<keyword evidence="4" id="KW-1185">Reference proteome</keyword>
<dbReference type="PROSITE" id="PS50294">
    <property type="entry name" value="WD_REPEATS_REGION"/>
    <property type="match status" value="1"/>
</dbReference>
<comment type="caution">
    <text evidence="3">The sequence shown here is derived from an EMBL/GenBank/DDBJ whole genome shotgun (WGS) entry which is preliminary data.</text>
</comment>
<dbReference type="PANTHER" id="PTHR32215">
    <property type="entry name" value="CILIA- AND FLAGELLA-ASSOCIATED PROTEIN 57"/>
    <property type="match status" value="1"/>
</dbReference>
<protein>
    <submittedName>
        <fullName evidence="3">Cilia-and flagella-associated protein 57</fullName>
    </submittedName>
</protein>
<dbReference type="AlphaFoldDB" id="A0A4Y2SMY9"/>
<accession>A0A4Y2SMY9</accession>
<keyword evidence="2" id="KW-0175">Coiled coil</keyword>
<name>A0A4Y2SMY9_ARAVE</name>
<dbReference type="OrthoDB" id="6427776at2759"/>
<dbReference type="Pfam" id="PF00400">
    <property type="entry name" value="WD40"/>
    <property type="match status" value="2"/>
</dbReference>
<dbReference type="InterPro" id="IPR011047">
    <property type="entry name" value="Quinoprotein_ADH-like_sf"/>
</dbReference>
<dbReference type="PROSITE" id="PS50082">
    <property type="entry name" value="WD_REPEATS_2"/>
    <property type="match status" value="2"/>
</dbReference>
<dbReference type="SMART" id="SM00320">
    <property type="entry name" value="WD40"/>
    <property type="match status" value="7"/>
</dbReference>
<evidence type="ECO:0000256" key="1">
    <source>
        <dbReference type="PROSITE-ProRule" id="PRU00221"/>
    </source>
</evidence>
<sequence>MDLEFFHSIGANSDLIRNMTFYDDKSLIFIAGKLCVLLDIETGDQRLVQILDGCEATAISRCQNHLLVAAKGKPPSVCLFNIDSSTKRMFLGPASMKSDRFHCTSISTSLRFIAGQGYDPDWLLVIWSATTREPVAVFDPTCGKPRPFVYDISFHAGDREEVVVVGKDVFRLYECQNNDGQEVGNFVEVIFEKYEVGERYLAIAWPLKENLAVGTTSGKILFFRGIDLVHEISVFATLKEDLDTDLFMLRSGSSELQGVTCLGCTADRIVCAVAGRILVVYEGKEINEYSFSRCVSLPTLKTRDVFPGEASPPREFVTHFEFSLDNKVMCAATSNGRLLYLDITDKEARSRDFRVLLQRQHRNTITAMDVARGRPLVATCCEQFLILWNHETRKQELVMRFKDTILCLAIHPSGLYLALGFTFHTRVCSVLHDKLKECRRLDSKNCFQMSFSYGGHMLALSNNTAIEIYDFLTFQRLAKLEGHAGHISSLVWKDDDTKLVSGGERGVICEWDLVSWCKLWENTALMPYSCLAVVPNKNDIIAVGSGRTLKCLADGAVRWEYDCQNLVNVVVISEDAMSLYTGANDGCLGKLSLPLPSVSSNMFAHKGEITEMKFSSNYSLLFTVSSDGLLFAWKTGISVEDVVDCPMGNTVFTSVPALSERREKIELLRMSIKQCGIAYEFDAYLTRLKHGEIMRNTFVDHELLVKDLNREIGGLKEEIELVLFDSGVPEDLRGLGNSNRKMLFEHAKALAVACDRTGDFLKGTEEVVEKCEDTLRAMEKDYTESWTHEVSKEEQILRDIKDLENAILRVQEISRKERKELEGDERRWQEKREDEEERLRRLRESEIEAEKFEIETLENETRKVRHMVKLTKEESLRKRTIASGQVDFDISEKLNAVEALRREFHALEDKLKAKEKIAQSQDVKFFEMRNAVGNLQRSHSVFKNTVERLKSGIKSTESEIESRRKEIKDVNDSIPLIEEKIRLSDDQSSTLDKKLRETIDGFRDKRTLLRDNQNILKKYKSLLHGSLSQFCDAKELRKNILHLFDQVKSGVDESLDPNLKKEFAHQVETLRNTYQYIKADPTRVAKEQSLAEFKLSQENSKLLKEVHEIQKEQDGLRDVIFQMEVAMGMPHTRQAKITKAIDELRDKIEFVVSALSRKRGDG</sequence>
<feature type="non-terminal residue" evidence="3">
    <location>
        <position position="1162"/>
    </location>
</feature>
<dbReference type="InterPro" id="IPR015943">
    <property type="entry name" value="WD40/YVTN_repeat-like_dom_sf"/>
</dbReference>
<feature type="repeat" description="WD" evidence="1">
    <location>
        <begin position="602"/>
        <end position="634"/>
    </location>
</feature>
<feature type="coiled-coil region" evidence="2">
    <location>
        <begin position="761"/>
        <end position="917"/>
    </location>
</feature>
<keyword evidence="3" id="KW-0969">Cilium</keyword>
<dbReference type="Gene3D" id="2.130.10.10">
    <property type="entry name" value="YVTN repeat-like/Quinoprotein amine dehydrogenase"/>
    <property type="match status" value="3"/>
</dbReference>
<feature type="coiled-coil region" evidence="2">
    <location>
        <begin position="946"/>
        <end position="973"/>
    </location>
</feature>
<organism evidence="3 4">
    <name type="scientific">Araneus ventricosus</name>
    <name type="common">Orbweaver spider</name>
    <name type="synonym">Epeira ventricosa</name>
    <dbReference type="NCBI Taxonomy" id="182803"/>
    <lineage>
        <taxon>Eukaryota</taxon>
        <taxon>Metazoa</taxon>
        <taxon>Ecdysozoa</taxon>
        <taxon>Arthropoda</taxon>
        <taxon>Chelicerata</taxon>
        <taxon>Arachnida</taxon>
        <taxon>Araneae</taxon>
        <taxon>Araneomorphae</taxon>
        <taxon>Entelegynae</taxon>
        <taxon>Araneoidea</taxon>
        <taxon>Araneidae</taxon>
        <taxon>Araneus</taxon>
    </lineage>
</organism>
<keyword evidence="1" id="KW-0853">WD repeat</keyword>
<gene>
    <name evidence="3" type="primary">Cfap57</name>
    <name evidence="3" type="ORF">AVEN_228492_1</name>
</gene>
<proteinExistence type="predicted"/>
<dbReference type="InterPro" id="IPR036322">
    <property type="entry name" value="WD40_repeat_dom_sf"/>
</dbReference>
<keyword evidence="3" id="KW-0282">Flagellum</keyword>
<dbReference type="PANTHER" id="PTHR32215:SF0">
    <property type="entry name" value="CILIA- AND FLAGELLA-ASSOCIATED PROTEIN 57"/>
    <property type="match status" value="1"/>
</dbReference>
<reference evidence="3 4" key="1">
    <citation type="journal article" date="2019" name="Sci. Rep.">
        <title>Orb-weaving spider Araneus ventricosus genome elucidates the spidroin gene catalogue.</title>
        <authorList>
            <person name="Kono N."/>
            <person name="Nakamura H."/>
            <person name="Ohtoshi R."/>
            <person name="Moran D.A.P."/>
            <person name="Shinohara A."/>
            <person name="Yoshida Y."/>
            <person name="Fujiwara M."/>
            <person name="Mori M."/>
            <person name="Tomita M."/>
            <person name="Arakawa K."/>
        </authorList>
    </citation>
    <scope>NUCLEOTIDE SEQUENCE [LARGE SCALE GENOMIC DNA]</scope>
</reference>
<dbReference type="EMBL" id="BGPR01022912">
    <property type="protein sequence ID" value="GBN89682.1"/>
    <property type="molecule type" value="Genomic_DNA"/>
</dbReference>
<dbReference type="InterPro" id="IPR001680">
    <property type="entry name" value="WD40_rpt"/>
</dbReference>
<dbReference type="SUPFAM" id="SSF50978">
    <property type="entry name" value="WD40 repeat-like"/>
    <property type="match status" value="1"/>
</dbReference>
<feature type="repeat" description="WD" evidence="1">
    <location>
        <begin position="480"/>
        <end position="513"/>
    </location>
</feature>
<dbReference type="InterPro" id="IPR052993">
    <property type="entry name" value="CFA-57"/>
</dbReference>
<dbReference type="SUPFAM" id="SSF50998">
    <property type="entry name" value="Quinoprotein alcohol dehydrogenase-like"/>
    <property type="match status" value="1"/>
</dbReference>
<evidence type="ECO:0000313" key="4">
    <source>
        <dbReference type="Proteomes" id="UP000499080"/>
    </source>
</evidence>
<evidence type="ECO:0000313" key="3">
    <source>
        <dbReference type="EMBL" id="GBN89682.1"/>
    </source>
</evidence>
<evidence type="ECO:0000256" key="2">
    <source>
        <dbReference type="SAM" id="Coils"/>
    </source>
</evidence>
<keyword evidence="3" id="KW-0966">Cell projection</keyword>
<dbReference type="Proteomes" id="UP000499080">
    <property type="component" value="Unassembled WGS sequence"/>
</dbReference>